<feature type="transmembrane region" description="Helical" evidence="15">
    <location>
        <begin position="267"/>
        <end position="286"/>
    </location>
</feature>
<dbReference type="OrthoDB" id="5975154at2759"/>
<keyword evidence="11" id="KW-0325">Glycoprotein</keyword>
<feature type="transmembrane region" description="Helical" evidence="15">
    <location>
        <begin position="328"/>
        <end position="353"/>
    </location>
</feature>
<dbReference type="InterPro" id="IPR006201">
    <property type="entry name" value="Neur_channel"/>
</dbReference>
<evidence type="ECO:0000256" key="4">
    <source>
        <dbReference type="ARBA" id="ARBA00022692"/>
    </source>
</evidence>
<dbReference type="FunFam" id="2.70.170.10:FF:000016">
    <property type="entry name" value="Nicotinic acetylcholine receptor subunit"/>
    <property type="match status" value="1"/>
</dbReference>
<keyword evidence="4 15" id="KW-0812">Transmembrane</keyword>
<organism evidence="19 20">
    <name type="scientific">Bugula neritina</name>
    <name type="common">Brown bryozoan</name>
    <name type="synonym">Sertularia neritina</name>
    <dbReference type="NCBI Taxonomy" id="10212"/>
    <lineage>
        <taxon>Eukaryota</taxon>
        <taxon>Metazoa</taxon>
        <taxon>Spiralia</taxon>
        <taxon>Lophotrochozoa</taxon>
        <taxon>Bryozoa</taxon>
        <taxon>Gymnolaemata</taxon>
        <taxon>Cheilostomatida</taxon>
        <taxon>Flustrina</taxon>
        <taxon>Buguloidea</taxon>
        <taxon>Bugulidae</taxon>
        <taxon>Bugula</taxon>
    </lineage>
</organism>
<dbReference type="AlphaFoldDB" id="A0A7J7JDS5"/>
<keyword evidence="7 15" id="KW-0406">Ion transport</keyword>
<dbReference type="PRINTS" id="PR00252">
    <property type="entry name" value="NRIONCHANNEL"/>
</dbReference>
<feature type="region of interest" description="Disordered" evidence="16">
    <location>
        <begin position="430"/>
        <end position="464"/>
    </location>
</feature>
<dbReference type="InterPro" id="IPR036719">
    <property type="entry name" value="Neuro-gated_channel_TM_sf"/>
</dbReference>
<evidence type="ECO:0000256" key="10">
    <source>
        <dbReference type="ARBA" id="ARBA00023170"/>
    </source>
</evidence>
<keyword evidence="10" id="KW-0675">Receptor</keyword>
<reference evidence="19" key="1">
    <citation type="submission" date="2020-06" db="EMBL/GenBank/DDBJ databases">
        <title>Draft genome of Bugula neritina, a colonial animal packing powerful symbionts and potential medicines.</title>
        <authorList>
            <person name="Rayko M."/>
        </authorList>
    </citation>
    <scope>NUCLEOTIDE SEQUENCE [LARGE SCALE GENOMIC DNA]</scope>
    <source>
        <strain evidence="19">Kwan_BN1</strain>
    </source>
</reference>
<keyword evidence="13 15" id="KW-0407">Ion channel</keyword>
<dbReference type="Gene3D" id="2.70.170.10">
    <property type="entry name" value="Neurotransmitter-gated ion-channel ligand-binding domain"/>
    <property type="match status" value="1"/>
</dbReference>
<dbReference type="PROSITE" id="PS00236">
    <property type="entry name" value="NEUROTR_ION_CHANNEL"/>
    <property type="match status" value="1"/>
</dbReference>
<evidence type="ECO:0000313" key="19">
    <source>
        <dbReference type="EMBL" id="KAF6023786.1"/>
    </source>
</evidence>
<keyword evidence="6" id="KW-0770">Synapse</keyword>
<evidence type="ECO:0000256" key="12">
    <source>
        <dbReference type="ARBA" id="ARBA00023286"/>
    </source>
</evidence>
<feature type="domain" description="Neurotransmitter-gated ion-channel transmembrane" evidence="18">
    <location>
        <begin position="273"/>
        <end position="520"/>
    </location>
</feature>
<evidence type="ECO:0000256" key="8">
    <source>
        <dbReference type="ARBA" id="ARBA00023136"/>
    </source>
</evidence>
<evidence type="ECO:0000256" key="15">
    <source>
        <dbReference type="RuleBase" id="RU000687"/>
    </source>
</evidence>
<dbReference type="InterPro" id="IPR002394">
    <property type="entry name" value="Nicotinic_acetylcholine_rcpt"/>
</dbReference>
<dbReference type="Pfam" id="PF02931">
    <property type="entry name" value="Neur_chan_LBD"/>
    <property type="match status" value="1"/>
</dbReference>
<keyword evidence="8 15" id="KW-0472">Membrane</keyword>
<dbReference type="PRINTS" id="PR00254">
    <property type="entry name" value="NICOTINICR"/>
</dbReference>
<evidence type="ECO:0000256" key="9">
    <source>
        <dbReference type="ARBA" id="ARBA00023157"/>
    </source>
</evidence>
<dbReference type="PANTHER" id="PTHR18945">
    <property type="entry name" value="NEUROTRANSMITTER GATED ION CHANNEL"/>
    <property type="match status" value="1"/>
</dbReference>
<dbReference type="Proteomes" id="UP000593567">
    <property type="component" value="Unassembled WGS sequence"/>
</dbReference>
<comment type="subcellular location">
    <subcellularLocation>
        <location evidence="14">Synaptic cell membrane</location>
        <topology evidence="14">Multi-pass membrane protein</topology>
    </subcellularLocation>
</comment>
<evidence type="ECO:0000256" key="11">
    <source>
        <dbReference type="ARBA" id="ARBA00023180"/>
    </source>
</evidence>
<dbReference type="EMBL" id="VXIV02002663">
    <property type="protein sequence ID" value="KAF6023786.1"/>
    <property type="molecule type" value="Genomic_DNA"/>
</dbReference>
<dbReference type="NCBIfam" id="TIGR00860">
    <property type="entry name" value="LIC"/>
    <property type="match status" value="1"/>
</dbReference>
<comment type="caution">
    <text evidence="19">The sequence shown here is derived from an EMBL/GenBank/DDBJ whole genome shotgun (WGS) entry which is preliminary data.</text>
</comment>
<dbReference type="InterPro" id="IPR006029">
    <property type="entry name" value="Neurotrans-gated_channel_TM"/>
</dbReference>
<dbReference type="GO" id="GO:0022848">
    <property type="term" value="F:acetylcholine-gated monoatomic cation-selective channel activity"/>
    <property type="evidence" value="ECO:0007669"/>
    <property type="project" value="InterPro"/>
</dbReference>
<dbReference type="SUPFAM" id="SSF63712">
    <property type="entry name" value="Nicotinic receptor ligand binding domain-like"/>
    <property type="match status" value="1"/>
</dbReference>
<keyword evidence="20" id="KW-1185">Reference proteome</keyword>
<dbReference type="InterPro" id="IPR006202">
    <property type="entry name" value="Neur_chan_lig-bd"/>
</dbReference>
<keyword evidence="12" id="KW-1071">Ligand-gated ion channel</keyword>
<evidence type="ECO:0000256" key="13">
    <source>
        <dbReference type="ARBA" id="ARBA00023303"/>
    </source>
</evidence>
<dbReference type="Gene3D" id="1.20.58.390">
    <property type="entry name" value="Neurotransmitter-gated ion-channel transmembrane domain"/>
    <property type="match status" value="2"/>
</dbReference>
<dbReference type="Pfam" id="PF02932">
    <property type="entry name" value="Neur_chan_memb"/>
    <property type="match status" value="1"/>
</dbReference>
<evidence type="ECO:0000259" key="18">
    <source>
        <dbReference type="Pfam" id="PF02932"/>
    </source>
</evidence>
<dbReference type="InterPro" id="IPR018000">
    <property type="entry name" value="Neurotransmitter_ion_chnl_CS"/>
</dbReference>
<dbReference type="GO" id="GO:0004888">
    <property type="term" value="F:transmembrane signaling receptor activity"/>
    <property type="evidence" value="ECO:0007669"/>
    <property type="project" value="InterPro"/>
</dbReference>
<feature type="transmembrane region" description="Helical" evidence="15">
    <location>
        <begin position="298"/>
        <end position="316"/>
    </location>
</feature>
<evidence type="ECO:0000256" key="1">
    <source>
        <dbReference type="ARBA" id="ARBA00009237"/>
    </source>
</evidence>
<gene>
    <name evidence="19" type="ORF">EB796_017888</name>
</gene>
<dbReference type="SUPFAM" id="SSF90112">
    <property type="entry name" value="Neurotransmitter-gated ion-channel transmembrane pore"/>
    <property type="match status" value="1"/>
</dbReference>
<keyword evidence="9" id="KW-1015">Disulfide bond</keyword>
<evidence type="ECO:0008006" key="21">
    <source>
        <dbReference type="Google" id="ProtNLM"/>
    </source>
</evidence>
<keyword evidence="3" id="KW-1003">Cell membrane</keyword>
<name>A0A7J7JDS5_BUGNE</name>
<keyword evidence="2 15" id="KW-0813">Transport</keyword>
<dbReference type="CDD" id="cd19051">
    <property type="entry name" value="LGIC_TM_cation"/>
    <property type="match status" value="1"/>
</dbReference>
<dbReference type="InterPro" id="IPR036734">
    <property type="entry name" value="Neur_chan_lig-bd_sf"/>
</dbReference>
<feature type="transmembrane region" description="Helical" evidence="15">
    <location>
        <begin position="504"/>
        <end position="524"/>
    </location>
</feature>
<evidence type="ECO:0000256" key="3">
    <source>
        <dbReference type="ARBA" id="ARBA00022475"/>
    </source>
</evidence>
<dbReference type="GO" id="GO:0045211">
    <property type="term" value="C:postsynaptic membrane"/>
    <property type="evidence" value="ECO:0007669"/>
    <property type="project" value="InterPro"/>
</dbReference>
<evidence type="ECO:0000256" key="6">
    <source>
        <dbReference type="ARBA" id="ARBA00023018"/>
    </source>
</evidence>
<dbReference type="FunFam" id="1.20.58.390:FF:000073">
    <property type="entry name" value="Neuronal acetylcholine receptor subunit alpha-9-II"/>
    <property type="match status" value="1"/>
</dbReference>
<protein>
    <recommendedName>
        <fullName evidence="21">CHRNA7</fullName>
    </recommendedName>
</protein>
<dbReference type="InterPro" id="IPR038050">
    <property type="entry name" value="Neuro_actylchol_rec"/>
</dbReference>
<dbReference type="CDD" id="cd18997">
    <property type="entry name" value="LGIC_ECD_nAChR"/>
    <property type="match status" value="1"/>
</dbReference>
<evidence type="ECO:0000313" key="20">
    <source>
        <dbReference type="Proteomes" id="UP000593567"/>
    </source>
</evidence>
<accession>A0A7J7JDS5</accession>
<evidence type="ECO:0000256" key="2">
    <source>
        <dbReference type="ARBA" id="ARBA00022448"/>
    </source>
</evidence>
<comment type="similarity">
    <text evidence="1">Belongs to the ligand-gated ion channel (TC 1.A.9) family. Acetylcholine receptor (TC 1.A.9.1) subfamily.</text>
</comment>
<proteinExistence type="inferred from homology"/>
<evidence type="ECO:0000256" key="7">
    <source>
        <dbReference type="ARBA" id="ARBA00023065"/>
    </source>
</evidence>
<feature type="domain" description="Neurotransmitter-gated ion-channel ligand-binding" evidence="17">
    <location>
        <begin position="59"/>
        <end position="265"/>
    </location>
</feature>
<keyword evidence="5 15" id="KW-1133">Transmembrane helix</keyword>
<evidence type="ECO:0000256" key="5">
    <source>
        <dbReference type="ARBA" id="ARBA00022989"/>
    </source>
</evidence>
<evidence type="ECO:0000256" key="16">
    <source>
        <dbReference type="SAM" id="MobiDB-lite"/>
    </source>
</evidence>
<evidence type="ECO:0000259" key="17">
    <source>
        <dbReference type="Pfam" id="PF02931"/>
    </source>
</evidence>
<sequence length="538" mass="60966">MQRLDTLQVCCHCKLPWGQRLLVMKWHETSSACCYLLTAAQLVLYFSIASVQAGQAEVKLINKLLDGYNAYERPSEDDNSPLIVEFLVTLQQIMDVDEKNQVVHSNLWLTMKWNDYKLKWDPADYNNITTIRLPQKLLWKPDILMYNSADKLFDGSYPVNMVVSSDGSVEQLPPGIFVSSCSIDIRWFPFDTQNCPLKFGSWTYDGTKIDLRIQGGVTSGSIDAYRKSGEWDLIAFPVKRNVVYYDCCPDNPYIDLTFSMKIRRRKLYYLINIVLPCLMLAALTLLTFTIPCEAGEKISFGVTILLSLTVFLLMVAEALPATSDAVPIIAIYFSCVMLMNAASVGVTVLVLSYHHRSGTTHNMPKFVRLGVCVWLAKLLRIKRPGTDLSCNCKQRTSSVGHQNNIELHEYNNLASRSLLTNIKDEDDYSLPSTPHLNGRDFTKTKLRQLGTPPSPDLSTYSPSRSDLRDILSQLKTISNRVKKKEDEEQLIADWKFASRVLDRLFLYIFLLFILLSSCVIMMTVPDVFASSESIADAE</sequence>
<evidence type="ECO:0000256" key="14">
    <source>
        <dbReference type="ARBA" id="ARBA00034099"/>
    </source>
</evidence>